<dbReference type="AlphaFoldDB" id="A0A0F9G600"/>
<proteinExistence type="predicted"/>
<protein>
    <submittedName>
        <fullName evidence="2">Uncharacterized protein</fullName>
    </submittedName>
</protein>
<accession>A0A0F9G600</accession>
<organism evidence="2">
    <name type="scientific">marine sediment metagenome</name>
    <dbReference type="NCBI Taxonomy" id="412755"/>
    <lineage>
        <taxon>unclassified sequences</taxon>
        <taxon>metagenomes</taxon>
        <taxon>ecological metagenomes</taxon>
    </lineage>
</organism>
<evidence type="ECO:0000256" key="1">
    <source>
        <dbReference type="SAM" id="MobiDB-lite"/>
    </source>
</evidence>
<name>A0A0F9G600_9ZZZZ</name>
<sequence>TDEGIISDGPNPYWHGLYPIARLLLWSVPWQFLGISLLNDTMPIQDAINDTAQDLRIGLEKWMAPSVAFDRAAVSEAFMKTYDPRRKNTRIKLNAGFGEGFRHLDGPNPRVLMLGLQFLDRLIAKHEDLSSVANLEAIIQLRQMPGADTIQAFMQALTPQIRSEARQIESFLRRPADMVKSNLFQFESQAKRFQILGEAGVAMDEFDYDPDTVIPAMSVGDENYVEELDRSIPRDRRAQFFTKQLVFVVAPNSLIALNAQQKKLTDLQLARMGFLDFWTLAESMEIGNVGTPPPIPLPPLQQPTPEELQAGLMIPGAPQSGNGKYIIDPESGQLLEIRVPLTVTERLLAQAKLGIGMTINPAGRKAAGDAPPRIQTKDGGTRPTVTEARP</sequence>
<reference evidence="2" key="1">
    <citation type="journal article" date="2015" name="Nature">
        <title>Complex archaea that bridge the gap between prokaryotes and eukaryotes.</title>
        <authorList>
            <person name="Spang A."/>
            <person name="Saw J.H."/>
            <person name="Jorgensen S.L."/>
            <person name="Zaremba-Niedzwiedzka K."/>
            <person name="Martijn J."/>
            <person name="Lind A.E."/>
            <person name="van Eijk R."/>
            <person name="Schleper C."/>
            <person name="Guy L."/>
            <person name="Ettema T.J."/>
        </authorList>
    </citation>
    <scope>NUCLEOTIDE SEQUENCE</scope>
</reference>
<comment type="caution">
    <text evidence="2">The sequence shown here is derived from an EMBL/GenBank/DDBJ whole genome shotgun (WGS) entry which is preliminary data.</text>
</comment>
<feature type="non-terminal residue" evidence="2">
    <location>
        <position position="1"/>
    </location>
</feature>
<evidence type="ECO:0000313" key="2">
    <source>
        <dbReference type="EMBL" id="KKL64950.1"/>
    </source>
</evidence>
<dbReference type="EMBL" id="LAZR01027687">
    <property type="protein sequence ID" value="KKL64950.1"/>
    <property type="molecule type" value="Genomic_DNA"/>
</dbReference>
<feature type="region of interest" description="Disordered" evidence="1">
    <location>
        <begin position="360"/>
        <end position="390"/>
    </location>
</feature>
<gene>
    <name evidence="2" type="ORF">LCGC14_2159840</name>
</gene>